<dbReference type="RefSeq" id="WP_369174324.1">
    <property type="nucleotide sequence ID" value="NZ_CP163439.1"/>
</dbReference>
<dbReference type="AlphaFoldDB" id="A0AB39QAR0"/>
<protein>
    <submittedName>
        <fullName evidence="1">Uncharacterized protein</fullName>
    </submittedName>
</protein>
<reference evidence="1" key="1">
    <citation type="submission" date="2024-07" db="EMBL/GenBank/DDBJ databases">
        <authorList>
            <person name="Yu S.T."/>
        </authorList>
    </citation>
    <scope>NUCLEOTIDE SEQUENCE</scope>
    <source>
        <strain evidence="1">R28</strain>
    </source>
</reference>
<organism evidence="1">
    <name type="scientific">Streptomyces sp. R28</name>
    <dbReference type="NCBI Taxonomy" id="3238628"/>
    <lineage>
        <taxon>Bacteria</taxon>
        <taxon>Bacillati</taxon>
        <taxon>Actinomycetota</taxon>
        <taxon>Actinomycetes</taxon>
        <taxon>Kitasatosporales</taxon>
        <taxon>Streptomycetaceae</taxon>
        <taxon>Streptomyces</taxon>
    </lineage>
</organism>
<sequence>MQWVVACLVEEFEVVTRVRIWSCISSRLVTGKNLSCLVCPMRGNPVVSKAVTAEIGVPLKLTDGTYDVWGGLDGQIFMKKGSVSGARVFVGIRLSLRGWRARRAA</sequence>
<dbReference type="EMBL" id="CP163439">
    <property type="protein sequence ID" value="XDQ39602.1"/>
    <property type="molecule type" value="Genomic_DNA"/>
</dbReference>
<gene>
    <name evidence="1" type="ORF">AB5J49_43070</name>
</gene>
<name>A0AB39QAR0_9ACTN</name>
<proteinExistence type="predicted"/>
<accession>A0AB39QAR0</accession>
<evidence type="ECO:0000313" key="1">
    <source>
        <dbReference type="EMBL" id="XDQ39602.1"/>
    </source>
</evidence>